<proteinExistence type="predicted"/>
<dbReference type="SUPFAM" id="SSF109604">
    <property type="entry name" value="HD-domain/PDEase-like"/>
    <property type="match status" value="1"/>
</dbReference>
<reference evidence="1 2" key="1">
    <citation type="journal article" date="2011" name="J. Bacteriol.">
        <title>Complete genome sequence of the polycyclic aromatic hydrocarbon-degrading bacterium Alteromonas sp. strain SN2.</title>
        <authorList>
            <person name="Jin H.M."/>
            <person name="Jeong H."/>
            <person name="Moon E.J."/>
            <person name="Math R.K."/>
            <person name="Lee K."/>
            <person name="Kim H.J."/>
            <person name="Jeon C.O."/>
            <person name="Oh T.K."/>
            <person name="Kim J.F."/>
        </authorList>
    </citation>
    <scope>NUCLEOTIDE SEQUENCE [LARGE SCALE GENOMIC DNA]</scope>
    <source>
        <strain evidence="2">JCM 17741 / KACC 18427 / KCTC 11700BP / SN2</strain>
    </source>
</reference>
<sequence length="552" mass="61629">MELNDASELSDALLSLPALTSSPQDTVNTCLQRAKLTLSFTQTHPAIPLALQKCTSDIDTLTRHMLNLALFGKLNNYNDHFLQHIIAAHLATYYLVASNLASSNVANTSKGQIISQKKALLTFINDHNLTMWRQIIALQKVLFSSQSIKHIGEAKLTSLQRISLITSVFSYCTDSHSRSSLLAFIAQRVPTMQRTFLHPIASLISIPSPGARVYVKAHPAIVIDIQKQHALVHSPSRNEDEKILWVKRNTLLAPKELYLSFEDFSDQYLACENARSVKGEQPFLPTTFPIQRPPLALIEIIDELQKADVDVPNLCQKVEKVPSFQQFLLSTASLDNRLKLPVTSLKQAILTYGLERVGDMLVQHALIERLTQHQYPLLAISKQFTSLACGIAAQLASITKTKFTPQSAALVTTFLCAPLFTLPGLKVATQLPVNHKDYFQIDNAFKVKGVSSWHIISGELAGNWHQSATWRAVIHQSGRRHAEVAASLKKEHAILQLSFGLAREYLFPLKVRDTATDNTFDTLRRTIDLKSEDVCRVMEGLGEYLFCPLNLH</sequence>
<accession>F5Z4M2</accession>
<evidence type="ECO:0000313" key="2">
    <source>
        <dbReference type="Proteomes" id="UP000000683"/>
    </source>
</evidence>
<keyword evidence="2" id="KW-1185">Reference proteome</keyword>
<name>F5Z4M2_ALTNA</name>
<dbReference type="AlphaFoldDB" id="F5Z4M2"/>
<dbReference type="Gene3D" id="1.10.3210.10">
    <property type="entry name" value="Hypothetical protein af1432"/>
    <property type="match status" value="1"/>
</dbReference>
<evidence type="ECO:0000313" key="1">
    <source>
        <dbReference type="EMBL" id="AEF04281.1"/>
    </source>
</evidence>
<protein>
    <submittedName>
        <fullName evidence="1">Signal transduction protein</fullName>
    </submittedName>
</protein>
<dbReference type="EMBL" id="CP002339">
    <property type="protein sequence ID" value="AEF04281.1"/>
    <property type="molecule type" value="Genomic_DNA"/>
</dbReference>
<dbReference type="KEGG" id="alt:ambt_13815"/>
<organism evidence="1 2">
    <name type="scientific">Alteromonas naphthalenivorans</name>
    <dbReference type="NCBI Taxonomy" id="715451"/>
    <lineage>
        <taxon>Bacteria</taxon>
        <taxon>Pseudomonadati</taxon>
        <taxon>Pseudomonadota</taxon>
        <taxon>Gammaproteobacteria</taxon>
        <taxon>Alteromonadales</taxon>
        <taxon>Alteromonadaceae</taxon>
        <taxon>Alteromonas/Salinimonas group</taxon>
        <taxon>Alteromonas</taxon>
    </lineage>
</organism>
<gene>
    <name evidence="1" type="ordered locus">ambt_13815</name>
</gene>
<dbReference type="eggNOG" id="COG3434">
    <property type="taxonomic scope" value="Bacteria"/>
</dbReference>
<dbReference type="Proteomes" id="UP000000683">
    <property type="component" value="Chromosome"/>
</dbReference>
<dbReference type="HOGENOM" id="CLU_507760_0_0_6"/>